<dbReference type="InterPro" id="IPR044285">
    <property type="entry name" value="PWP1"/>
</dbReference>
<dbReference type="PRINTS" id="PR00320">
    <property type="entry name" value="GPROTEINBRPT"/>
</dbReference>
<dbReference type="Pfam" id="PF00400">
    <property type="entry name" value="WD40"/>
    <property type="match status" value="4"/>
</dbReference>
<dbReference type="Gramene" id="GBG60547">
    <property type="protein sequence ID" value="GBG60547"/>
    <property type="gene ID" value="CBR_g8571"/>
</dbReference>
<dbReference type="EMBL" id="BFEA01000012">
    <property type="protein sequence ID" value="GBG60547.1"/>
    <property type="molecule type" value="Genomic_DNA"/>
</dbReference>
<feature type="compositionally biased region" description="Acidic residues" evidence="5">
    <location>
        <begin position="52"/>
        <end position="76"/>
    </location>
</feature>
<dbReference type="AlphaFoldDB" id="A0A388JRZ8"/>
<dbReference type="PROSITE" id="PS50082">
    <property type="entry name" value="WD_REPEATS_2"/>
    <property type="match status" value="2"/>
</dbReference>
<feature type="compositionally biased region" description="Low complexity" evidence="5">
    <location>
        <begin position="262"/>
        <end position="275"/>
    </location>
</feature>
<dbReference type="PROSITE" id="PS00678">
    <property type="entry name" value="WD_REPEATS_1"/>
    <property type="match status" value="2"/>
</dbReference>
<feature type="region of interest" description="Disordered" evidence="5">
    <location>
        <begin position="1"/>
        <end position="85"/>
    </location>
</feature>
<protein>
    <submittedName>
        <fullName evidence="6">Uncharacterized protein</fullName>
    </submittedName>
</protein>
<dbReference type="InterPro" id="IPR020472">
    <property type="entry name" value="WD40_PAC1"/>
</dbReference>
<comment type="caution">
    <text evidence="6">The sequence shown here is derived from an EMBL/GenBank/DDBJ whole genome shotgun (WGS) entry which is preliminary data.</text>
</comment>
<evidence type="ECO:0000313" key="7">
    <source>
        <dbReference type="Proteomes" id="UP000265515"/>
    </source>
</evidence>
<feature type="region of interest" description="Disordered" evidence="5">
    <location>
        <begin position="262"/>
        <end position="310"/>
    </location>
</feature>
<proteinExistence type="predicted"/>
<dbReference type="InterPro" id="IPR036322">
    <property type="entry name" value="WD40_repeat_dom_sf"/>
</dbReference>
<evidence type="ECO:0000256" key="4">
    <source>
        <dbReference type="PROSITE-ProRule" id="PRU00221"/>
    </source>
</evidence>
<dbReference type="InterPro" id="IPR001680">
    <property type="entry name" value="WD40_rpt"/>
</dbReference>
<dbReference type="GO" id="GO:0005634">
    <property type="term" value="C:nucleus"/>
    <property type="evidence" value="ECO:0007669"/>
    <property type="project" value="TreeGrafter"/>
</dbReference>
<reference evidence="6 7" key="1">
    <citation type="journal article" date="2018" name="Cell">
        <title>The Chara Genome: Secondary Complexity and Implications for Plant Terrestrialization.</title>
        <authorList>
            <person name="Nishiyama T."/>
            <person name="Sakayama H."/>
            <person name="Vries J.D."/>
            <person name="Buschmann H."/>
            <person name="Saint-Marcoux D."/>
            <person name="Ullrich K.K."/>
            <person name="Haas F.B."/>
            <person name="Vanderstraeten L."/>
            <person name="Becker D."/>
            <person name="Lang D."/>
            <person name="Vosolsobe S."/>
            <person name="Rombauts S."/>
            <person name="Wilhelmsson P.K.I."/>
            <person name="Janitza P."/>
            <person name="Kern R."/>
            <person name="Heyl A."/>
            <person name="Rumpler F."/>
            <person name="Villalobos L.I.A.C."/>
            <person name="Clay J.M."/>
            <person name="Skokan R."/>
            <person name="Toyoda A."/>
            <person name="Suzuki Y."/>
            <person name="Kagoshima H."/>
            <person name="Schijlen E."/>
            <person name="Tajeshwar N."/>
            <person name="Catarino B."/>
            <person name="Hetherington A.J."/>
            <person name="Saltykova A."/>
            <person name="Bonnot C."/>
            <person name="Breuninger H."/>
            <person name="Symeonidi A."/>
            <person name="Radhakrishnan G.V."/>
            <person name="Van Nieuwerburgh F."/>
            <person name="Deforce D."/>
            <person name="Chang C."/>
            <person name="Karol K.G."/>
            <person name="Hedrich R."/>
            <person name="Ulvskov P."/>
            <person name="Glockner G."/>
            <person name="Delwiche C.F."/>
            <person name="Petrasek J."/>
            <person name="Van de Peer Y."/>
            <person name="Friml J."/>
            <person name="Beilby M."/>
            <person name="Dolan L."/>
            <person name="Kohara Y."/>
            <person name="Sugano S."/>
            <person name="Fujiyama A."/>
            <person name="Delaux P.-M."/>
            <person name="Quint M."/>
            <person name="TheiBen G."/>
            <person name="Hagemann M."/>
            <person name="Harholt J."/>
            <person name="Dunand C."/>
            <person name="Zachgo S."/>
            <person name="Langdale J."/>
            <person name="Maumus F."/>
            <person name="Straeten D.V.D."/>
            <person name="Gould S.B."/>
            <person name="Rensing S.A."/>
        </authorList>
    </citation>
    <scope>NUCLEOTIDE SEQUENCE [LARGE SCALE GENOMIC DNA]</scope>
    <source>
        <strain evidence="6 7">S276</strain>
    </source>
</reference>
<dbReference type="OrthoDB" id="270624at2759"/>
<organism evidence="6 7">
    <name type="scientific">Chara braunii</name>
    <name type="common">Braun's stonewort</name>
    <dbReference type="NCBI Taxonomy" id="69332"/>
    <lineage>
        <taxon>Eukaryota</taxon>
        <taxon>Viridiplantae</taxon>
        <taxon>Streptophyta</taxon>
        <taxon>Charophyceae</taxon>
        <taxon>Charales</taxon>
        <taxon>Characeae</taxon>
        <taxon>Chara</taxon>
    </lineage>
</organism>
<feature type="repeat" description="WD" evidence="4">
    <location>
        <begin position="310"/>
        <end position="352"/>
    </location>
</feature>
<dbReference type="InterPro" id="IPR015943">
    <property type="entry name" value="WD40/YVTN_repeat-like_dom_sf"/>
</dbReference>
<dbReference type="PANTHER" id="PTHR14091:SF0">
    <property type="entry name" value="PERIODIC TRYPTOPHAN PROTEIN 1 HOMOLOG"/>
    <property type="match status" value="1"/>
</dbReference>
<keyword evidence="7" id="KW-1185">Reference proteome</keyword>
<dbReference type="SUPFAM" id="SSF50978">
    <property type="entry name" value="WD40 repeat-like"/>
    <property type="match status" value="1"/>
</dbReference>
<keyword evidence="3" id="KW-0677">Repeat</keyword>
<evidence type="ECO:0000256" key="3">
    <source>
        <dbReference type="ARBA" id="ARBA00022737"/>
    </source>
</evidence>
<evidence type="ECO:0000256" key="1">
    <source>
        <dbReference type="ARBA" id="ARBA00022553"/>
    </source>
</evidence>
<evidence type="ECO:0000256" key="5">
    <source>
        <dbReference type="SAM" id="MobiDB-lite"/>
    </source>
</evidence>
<dbReference type="Proteomes" id="UP000265515">
    <property type="component" value="Unassembled WGS sequence"/>
</dbReference>
<keyword evidence="1" id="KW-0597">Phosphoprotein</keyword>
<dbReference type="PROSITE" id="PS50294">
    <property type="entry name" value="WD_REPEATS_REGION"/>
    <property type="match status" value="2"/>
</dbReference>
<dbReference type="GO" id="GO:0006364">
    <property type="term" value="P:rRNA processing"/>
    <property type="evidence" value="ECO:0007669"/>
    <property type="project" value="InterPro"/>
</dbReference>
<dbReference type="PANTHER" id="PTHR14091">
    <property type="entry name" value="PERIODIC TRYPTOPHAN PROTEIN 1"/>
    <property type="match status" value="1"/>
</dbReference>
<evidence type="ECO:0000256" key="2">
    <source>
        <dbReference type="ARBA" id="ARBA00022574"/>
    </source>
</evidence>
<dbReference type="OMA" id="CFVPRGV"/>
<feature type="repeat" description="WD" evidence="4">
    <location>
        <begin position="455"/>
        <end position="490"/>
    </location>
</feature>
<name>A0A388JRZ8_CHABU</name>
<accession>A0A388JRZ8</accession>
<evidence type="ECO:0000313" key="6">
    <source>
        <dbReference type="EMBL" id="GBG60547.1"/>
    </source>
</evidence>
<dbReference type="SMART" id="SM00320">
    <property type="entry name" value="WD40"/>
    <property type="match status" value="5"/>
</dbReference>
<dbReference type="Gene3D" id="2.130.10.10">
    <property type="entry name" value="YVTN repeat-like/Quinoprotein amine dehydrogenase"/>
    <property type="match status" value="2"/>
</dbReference>
<keyword evidence="2 4" id="KW-0853">WD repeat</keyword>
<sequence length="563" mass="60133">MISSLCWVPRGAAKPMPKQADPTEEELAAMREHASRLAADVGTLDGNGSESEPSDDEDDDGDAEMLSEGEDGDGQTEAEREAAEVARARAIAASLGREKKCNAKKADVDDELAELDMDKYDEEDDNGSVNLFGNGGLGNVYAGPDEYITLKGDDVDEDEEIEDFTVRASDLLFLASRNEDDVSHIEVWVYDDSDDAEAAGNMYVHHDIMLSAFPLCLAWLDLHPTKHGTVPKSNLVAVGTMTPEIEIWDLDVLDDVEPVASLGGSVEGRSSSSSSAQETAVVTDNGGGPRREGGESRRRNRSKRAPALKEGSHTDAVLGLSWNYELRNVLASGSADNTVKVWDITTQKCDTTLSHHCGKVQAVSWNPAQSSVLLTGSFDKTAALVDMRSGNHSPITWSLTADVECIAWNPHSPLQFIVSTEDGLLKCFDVRTVQTTGGNPQQPQLGGAGMPLYTLSAHDKPACSVSFNPIAPNLLATASTDKMVKLWDVSDHRPNCLASTDLKVGAVFSAVFCKDNPSLLVAGGAKGNAVVWDVMNATPVANKFGSLLTSRRGSGPGLEQKGS</sequence>
<gene>
    <name evidence="6" type="ORF">CBR_g8571</name>
</gene>
<dbReference type="InterPro" id="IPR019775">
    <property type="entry name" value="WD40_repeat_CS"/>
</dbReference>
<dbReference type="STRING" id="69332.A0A388JRZ8"/>